<dbReference type="Proteomes" id="UP001428341">
    <property type="component" value="Unassembled WGS sequence"/>
</dbReference>
<proteinExistence type="predicted"/>
<evidence type="ECO:0000313" key="3">
    <source>
        <dbReference type="Proteomes" id="UP001428341"/>
    </source>
</evidence>
<dbReference type="EMBL" id="JBCGBO010000004">
    <property type="protein sequence ID" value="KAK9209219.1"/>
    <property type="molecule type" value="Genomic_DNA"/>
</dbReference>
<protein>
    <recommendedName>
        <fullName evidence="1">Reverse transcriptase Ty1/copia-type domain-containing protein</fullName>
    </recommendedName>
</protein>
<comment type="caution">
    <text evidence="2">The sequence shown here is derived from an EMBL/GenBank/DDBJ whole genome shotgun (WGS) entry which is preliminary data.</text>
</comment>
<dbReference type="PANTHER" id="PTHR11439:SF455">
    <property type="entry name" value="RLK (RECEPTOR-LIKE PROTEIN KINASE) 8, PUTATIVE-RELATED"/>
    <property type="match status" value="1"/>
</dbReference>
<sequence length="594" mass="68746">MITRSKSGIFNPKLYTATLDNKEHDTIQKALCDQNWYQAMRNEYKALIKNKTWSLVPRSVEHKIIGNKWMFRIKQNTDGSIAKYKARIVAKGFQQTEGVDYFETFSPVVKPCIVRIVLSLNMMNKWVVRQVEVNNAFLNGELTEDVYMRQLEGFVDVQKPGHVCKLRKALYGLKQAPRAWYDKLKNSLIKTWNFQNSKADTSLFFKEIHGFIILILIYVNDILITGANSKELERFISEFSRIFALKDLGTLSYFLGIEIAYAQDNMYLSQKKYIRDLRNKADMLECKSCDTPMVTGHKLQKEVKAPTLQHILACKRVLGYLKATEDYGLKFSAGGEMKITGYTDADWACDVDDSKSIGAYCIYFGNNLVSWSSKKQTVVTRSSAESEYRALASASAEIAWIQSLLEELKIECTSLPIIWCDNVSATELAKNPVYHSRTKHIELDIHFVRDKVLARELEISYIPSEEQIADILTKPLTFTHFNYFRAKLKVHPCDYAIGYDLHEANQINIELEKYRSFVPPDTIKIKNSYKENNQRKHRKPNPSKLKPLDMEVDGFKCGANQEKMNNEYEEFLRDLMETLSRITIKITHPLRWHQ</sequence>
<dbReference type="InterPro" id="IPR013103">
    <property type="entry name" value="RVT_2"/>
</dbReference>
<dbReference type="SUPFAM" id="SSF56672">
    <property type="entry name" value="DNA/RNA polymerases"/>
    <property type="match status" value="1"/>
</dbReference>
<evidence type="ECO:0000313" key="2">
    <source>
        <dbReference type="EMBL" id="KAK9209219.1"/>
    </source>
</evidence>
<dbReference type="PANTHER" id="PTHR11439">
    <property type="entry name" value="GAG-POL-RELATED RETROTRANSPOSON"/>
    <property type="match status" value="1"/>
</dbReference>
<dbReference type="AlphaFoldDB" id="A0AAP0MEX8"/>
<name>A0AAP0MEX8_9ROSI</name>
<dbReference type="CDD" id="cd09272">
    <property type="entry name" value="RNase_HI_RT_Ty1"/>
    <property type="match status" value="1"/>
</dbReference>
<accession>A0AAP0MEX8</accession>
<dbReference type="InterPro" id="IPR043502">
    <property type="entry name" value="DNA/RNA_pol_sf"/>
</dbReference>
<gene>
    <name evidence="2" type="ORF">WN944_001583</name>
</gene>
<keyword evidence="3" id="KW-1185">Reference proteome</keyword>
<organism evidence="2 3">
    <name type="scientific">Citrus x changshan-huyou</name>
    <dbReference type="NCBI Taxonomy" id="2935761"/>
    <lineage>
        <taxon>Eukaryota</taxon>
        <taxon>Viridiplantae</taxon>
        <taxon>Streptophyta</taxon>
        <taxon>Embryophyta</taxon>
        <taxon>Tracheophyta</taxon>
        <taxon>Spermatophyta</taxon>
        <taxon>Magnoliopsida</taxon>
        <taxon>eudicotyledons</taxon>
        <taxon>Gunneridae</taxon>
        <taxon>Pentapetalae</taxon>
        <taxon>rosids</taxon>
        <taxon>malvids</taxon>
        <taxon>Sapindales</taxon>
        <taxon>Rutaceae</taxon>
        <taxon>Aurantioideae</taxon>
        <taxon>Citrus</taxon>
    </lineage>
</organism>
<dbReference type="Pfam" id="PF07727">
    <property type="entry name" value="RVT_2"/>
    <property type="match status" value="1"/>
</dbReference>
<evidence type="ECO:0000259" key="1">
    <source>
        <dbReference type="Pfam" id="PF07727"/>
    </source>
</evidence>
<reference evidence="2 3" key="1">
    <citation type="submission" date="2024-05" db="EMBL/GenBank/DDBJ databases">
        <title>Haplotype-resolved chromosome-level genome assembly of Huyou (Citrus changshanensis).</title>
        <authorList>
            <person name="Miao C."/>
            <person name="Chen W."/>
            <person name="Wu Y."/>
            <person name="Wang L."/>
            <person name="Zhao S."/>
            <person name="Grierson D."/>
            <person name="Xu C."/>
            <person name="Chen K."/>
        </authorList>
    </citation>
    <scope>NUCLEOTIDE SEQUENCE [LARGE SCALE GENOMIC DNA]</scope>
    <source>
        <strain evidence="2">01-14</strain>
        <tissue evidence="2">Leaf</tissue>
    </source>
</reference>
<feature type="domain" description="Reverse transcriptase Ty1/copia-type" evidence="1">
    <location>
        <begin position="50"/>
        <end position="294"/>
    </location>
</feature>